<gene>
    <name evidence="1" type="ORF">GCM10011332_24490</name>
</gene>
<reference evidence="1" key="1">
    <citation type="journal article" date="2014" name="Int. J. Syst. Evol. Microbiol.">
        <title>Complete genome sequence of Corynebacterium casei LMG S-19264T (=DSM 44701T), isolated from a smear-ripened cheese.</title>
        <authorList>
            <consortium name="US DOE Joint Genome Institute (JGI-PGF)"/>
            <person name="Walter F."/>
            <person name="Albersmeier A."/>
            <person name="Kalinowski J."/>
            <person name="Ruckert C."/>
        </authorList>
    </citation>
    <scope>NUCLEOTIDE SEQUENCE</scope>
    <source>
        <strain evidence="1">CGMCC 1.15254</strain>
    </source>
</reference>
<dbReference type="AlphaFoldDB" id="A0A917C3X1"/>
<reference evidence="1" key="2">
    <citation type="submission" date="2020-09" db="EMBL/GenBank/DDBJ databases">
        <authorList>
            <person name="Sun Q."/>
            <person name="Zhou Y."/>
        </authorList>
    </citation>
    <scope>NUCLEOTIDE SEQUENCE</scope>
    <source>
        <strain evidence="1">CGMCC 1.15254</strain>
    </source>
</reference>
<name>A0A917C3X1_9PROT</name>
<dbReference type="RefSeq" id="WP_188665590.1">
    <property type="nucleotide sequence ID" value="NZ_BMHV01000018.1"/>
</dbReference>
<evidence type="ECO:0000313" key="1">
    <source>
        <dbReference type="EMBL" id="GGF69477.1"/>
    </source>
</evidence>
<accession>A0A917C3X1</accession>
<keyword evidence="2" id="KW-1185">Reference proteome</keyword>
<dbReference type="EMBL" id="BMHV01000018">
    <property type="protein sequence ID" value="GGF69477.1"/>
    <property type="molecule type" value="Genomic_DNA"/>
</dbReference>
<protein>
    <submittedName>
        <fullName evidence="1">Uncharacterized protein</fullName>
    </submittedName>
</protein>
<proteinExistence type="predicted"/>
<organism evidence="1 2">
    <name type="scientific">Terasakiella brassicae</name>
    <dbReference type="NCBI Taxonomy" id="1634917"/>
    <lineage>
        <taxon>Bacteria</taxon>
        <taxon>Pseudomonadati</taxon>
        <taxon>Pseudomonadota</taxon>
        <taxon>Alphaproteobacteria</taxon>
        <taxon>Rhodospirillales</taxon>
        <taxon>Terasakiellaceae</taxon>
        <taxon>Terasakiella</taxon>
    </lineage>
</organism>
<dbReference type="Proteomes" id="UP000632498">
    <property type="component" value="Unassembled WGS sequence"/>
</dbReference>
<comment type="caution">
    <text evidence="1">The sequence shown here is derived from an EMBL/GenBank/DDBJ whole genome shotgun (WGS) entry which is preliminary data.</text>
</comment>
<sequence length="63" mass="7075">MSNPFIIGLKTNPQLFFNELDTIEVQAIAQACLRVLETRHKEGDIEAAGCLQNVYRDVANIEL</sequence>
<evidence type="ECO:0000313" key="2">
    <source>
        <dbReference type="Proteomes" id="UP000632498"/>
    </source>
</evidence>